<evidence type="ECO:0000313" key="1">
    <source>
        <dbReference type="EMBL" id="TFK49826.1"/>
    </source>
</evidence>
<dbReference type="AlphaFoldDB" id="A0A5C3N040"/>
<organism evidence="1 2">
    <name type="scientific">Heliocybe sulcata</name>
    <dbReference type="NCBI Taxonomy" id="5364"/>
    <lineage>
        <taxon>Eukaryota</taxon>
        <taxon>Fungi</taxon>
        <taxon>Dikarya</taxon>
        <taxon>Basidiomycota</taxon>
        <taxon>Agaricomycotina</taxon>
        <taxon>Agaricomycetes</taxon>
        <taxon>Gloeophyllales</taxon>
        <taxon>Gloeophyllaceae</taxon>
        <taxon>Heliocybe</taxon>
    </lineage>
</organism>
<accession>A0A5C3N040</accession>
<proteinExistence type="predicted"/>
<dbReference type="EMBL" id="ML213515">
    <property type="protein sequence ID" value="TFK49826.1"/>
    <property type="molecule type" value="Genomic_DNA"/>
</dbReference>
<protein>
    <submittedName>
        <fullName evidence="1">Uncharacterized protein</fullName>
    </submittedName>
</protein>
<gene>
    <name evidence="1" type="ORF">OE88DRAFT_1646224</name>
</gene>
<keyword evidence="2" id="KW-1185">Reference proteome</keyword>
<dbReference type="Proteomes" id="UP000305948">
    <property type="component" value="Unassembled WGS sequence"/>
</dbReference>
<evidence type="ECO:0000313" key="2">
    <source>
        <dbReference type="Proteomes" id="UP000305948"/>
    </source>
</evidence>
<name>A0A5C3N040_9AGAM</name>
<sequence>MQLLVISCMMLGRTIQESHCRNTALRPLDMAFLHPLLREDRTEYRGIVARLHAVKGEDRDQKMELVTLSEVIVDVRLAATVQPPYEFGQEVFLYPGQMSTASTARAVQCPLPEGLWKRVALTIPGVAIGLRLIL</sequence>
<reference evidence="1 2" key="1">
    <citation type="journal article" date="2019" name="Nat. Ecol. Evol.">
        <title>Megaphylogeny resolves global patterns of mushroom evolution.</title>
        <authorList>
            <person name="Varga T."/>
            <person name="Krizsan K."/>
            <person name="Foldi C."/>
            <person name="Dima B."/>
            <person name="Sanchez-Garcia M."/>
            <person name="Sanchez-Ramirez S."/>
            <person name="Szollosi G.J."/>
            <person name="Szarkandi J.G."/>
            <person name="Papp V."/>
            <person name="Albert L."/>
            <person name="Andreopoulos W."/>
            <person name="Angelini C."/>
            <person name="Antonin V."/>
            <person name="Barry K.W."/>
            <person name="Bougher N.L."/>
            <person name="Buchanan P."/>
            <person name="Buyck B."/>
            <person name="Bense V."/>
            <person name="Catcheside P."/>
            <person name="Chovatia M."/>
            <person name="Cooper J."/>
            <person name="Damon W."/>
            <person name="Desjardin D."/>
            <person name="Finy P."/>
            <person name="Geml J."/>
            <person name="Haridas S."/>
            <person name="Hughes K."/>
            <person name="Justo A."/>
            <person name="Karasinski D."/>
            <person name="Kautmanova I."/>
            <person name="Kiss B."/>
            <person name="Kocsube S."/>
            <person name="Kotiranta H."/>
            <person name="LaButti K.M."/>
            <person name="Lechner B.E."/>
            <person name="Liimatainen K."/>
            <person name="Lipzen A."/>
            <person name="Lukacs Z."/>
            <person name="Mihaltcheva S."/>
            <person name="Morgado L.N."/>
            <person name="Niskanen T."/>
            <person name="Noordeloos M.E."/>
            <person name="Ohm R.A."/>
            <person name="Ortiz-Santana B."/>
            <person name="Ovrebo C."/>
            <person name="Racz N."/>
            <person name="Riley R."/>
            <person name="Savchenko A."/>
            <person name="Shiryaev A."/>
            <person name="Soop K."/>
            <person name="Spirin V."/>
            <person name="Szebenyi C."/>
            <person name="Tomsovsky M."/>
            <person name="Tulloss R.E."/>
            <person name="Uehling J."/>
            <person name="Grigoriev I.V."/>
            <person name="Vagvolgyi C."/>
            <person name="Papp T."/>
            <person name="Martin F.M."/>
            <person name="Miettinen O."/>
            <person name="Hibbett D.S."/>
            <person name="Nagy L.G."/>
        </authorList>
    </citation>
    <scope>NUCLEOTIDE SEQUENCE [LARGE SCALE GENOMIC DNA]</scope>
    <source>
        <strain evidence="1 2">OMC1185</strain>
    </source>
</reference>